<accession>A0A5S3QJ49</accession>
<organism evidence="2 3">
    <name type="scientific">Lentibacillus cibarius</name>
    <dbReference type="NCBI Taxonomy" id="2583219"/>
    <lineage>
        <taxon>Bacteria</taxon>
        <taxon>Bacillati</taxon>
        <taxon>Bacillota</taxon>
        <taxon>Bacilli</taxon>
        <taxon>Bacillales</taxon>
        <taxon>Bacillaceae</taxon>
        <taxon>Lentibacillus</taxon>
    </lineage>
</organism>
<dbReference type="AlphaFoldDB" id="A0A5S3QJ49"/>
<proteinExistence type="predicted"/>
<sequence>MMTDVKYRELENKIGGMQRNLVFLSVTFVEACLYDFFYNIKQGNHEETREVRDVLNKKKINDKQIIENIIYKLYPDAVEKIKPHYANYKEVLNYRDRYVHASPFTDESRHISHLQPLFQVTRGKTIEFLQYSYDFIRQVDDILPDKYKMLFWMFDAEVNFYNEESLQLTNNRSRLSKIGYYD</sequence>
<reference evidence="2 3" key="1">
    <citation type="submission" date="2019-05" db="EMBL/GenBank/DDBJ databases">
        <title>Genomic analysis of Lentibacillus sp. NKC220-2.</title>
        <authorList>
            <person name="Oh Y.J."/>
        </authorList>
    </citation>
    <scope>NUCLEOTIDE SEQUENCE [LARGE SCALE GENOMIC DNA]</scope>
    <source>
        <strain evidence="2 3">NKC220-2</strain>
    </source>
</reference>
<keyword evidence="1" id="KW-0472">Membrane</keyword>
<evidence type="ECO:0000256" key="1">
    <source>
        <dbReference type="SAM" id="Phobius"/>
    </source>
</evidence>
<dbReference type="EMBL" id="VCIA01000001">
    <property type="protein sequence ID" value="TMN21749.1"/>
    <property type="molecule type" value="Genomic_DNA"/>
</dbReference>
<dbReference type="Proteomes" id="UP000306980">
    <property type="component" value="Unassembled WGS sequence"/>
</dbReference>
<protein>
    <submittedName>
        <fullName evidence="2">Uncharacterized protein</fullName>
    </submittedName>
</protein>
<feature type="transmembrane region" description="Helical" evidence="1">
    <location>
        <begin position="21"/>
        <end position="40"/>
    </location>
</feature>
<dbReference type="RefSeq" id="WP_138602462.1">
    <property type="nucleotide sequence ID" value="NZ_VCIA01000001.1"/>
</dbReference>
<evidence type="ECO:0000313" key="3">
    <source>
        <dbReference type="Proteomes" id="UP000306980"/>
    </source>
</evidence>
<gene>
    <name evidence="2" type="ORF">FFL34_06195</name>
</gene>
<keyword evidence="1" id="KW-1133">Transmembrane helix</keyword>
<comment type="caution">
    <text evidence="2">The sequence shown here is derived from an EMBL/GenBank/DDBJ whole genome shotgun (WGS) entry which is preliminary data.</text>
</comment>
<name>A0A5S3QJ49_9BACI</name>
<evidence type="ECO:0000313" key="2">
    <source>
        <dbReference type="EMBL" id="TMN21749.1"/>
    </source>
</evidence>
<dbReference type="OrthoDB" id="2868979at2"/>
<keyword evidence="1" id="KW-0812">Transmembrane</keyword>